<organism evidence="1">
    <name type="scientific">uncultured Solirubrobacteraceae bacterium</name>
    <dbReference type="NCBI Taxonomy" id="1162706"/>
    <lineage>
        <taxon>Bacteria</taxon>
        <taxon>Bacillati</taxon>
        <taxon>Actinomycetota</taxon>
        <taxon>Thermoleophilia</taxon>
        <taxon>Solirubrobacterales</taxon>
        <taxon>Solirubrobacteraceae</taxon>
        <taxon>environmental samples</taxon>
    </lineage>
</organism>
<name>A0A6J4SLG3_9ACTN</name>
<sequence length="49" mass="5161">MGAKPIREAAATIGRRTQRSAIWRVRPASTGLRAKIEAKIAAGLGADTD</sequence>
<accession>A0A6J4SLG3</accession>
<evidence type="ECO:0000313" key="1">
    <source>
        <dbReference type="EMBL" id="CAA9501771.1"/>
    </source>
</evidence>
<reference evidence="1" key="1">
    <citation type="submission" date="2020-02" db="EMBL/GenBank/DDBJ databases">
        <authorList>
            <person name="Meier V. D."/>
        </authorList>
    </citation>
    <scope>NUCLEOTIDE SEQUENCE</scope>
    <source>
        <strain evidence="1">AVDCRST_MAG67</strain>
    </source>
</reference>
<protein>
    <submittedName>
        <fullName evidence="1">Uncharacterized protein</fullName>
    </submittedName>
</protein>
<gene>
    <name evidence="1" type="ORF">AVDCRST_MAG67-1936</name>
</gene>
<dbReference type="AlphaFoldDB" id="A0A6J4SLG3"/>
<proteinExistence type="predicted"/>
<dbReference type="EMBL" id="CADCVQ010000082">
    <property type="protein sequence ID" value="CAA9501771.1"/>
    <property type="molecule type" value="Genomic_DNA"/>
</dbReference>